<dbReference type="AlphaFoldDB" id="A0A0S3SUV8"/>
<evidence type="ECO:0000256" key="1">
    <source>
        <dbReference type="SAM" id="Phobius"/>
    </source>
</evidence>
<sequence length="92" mass="10691">SSTLANQNFLSTQHFVRYVFLSNKGIQHRYKILTYHNPVMYREIEKSNQIRFQLLVFGSGSAACETMGFILFFIDGIMASKGNNEFYLVFHN</sequence>
<feature type="non-terminal residue" evidence="2">
    <location>
        <position position="1"/>
    </location>
</feature>
<organism evidence="2 3">
    <name type="scientific">Vigna angularis var. angularis</name>
    <dbReference type="NCBI Taxonomy" id="157739"/>
    <lineage>
        <taxon>Eukaryota</taxon>
        <taxon>Viridiplantae</taxon>
        <taxon>Streptophyta</taxon>
        <taxon>Embryophyta</taxon>
        <taxon>Tracheophyta</taxon>
        <taxon>Spermatophyta</taxon>
        <taxon>Magnoliopsida</taxon>
        <taxon>eudicotyledons</taxon>
        <taxon>Gunneridae</taxon>
        <taxon>Pentapetalae</taxon>
        <taxon>rosids</taxon>
        <taxon>fabids</taxon>
        <taxon>Fabales</taxon>
        <taxon>Fabaceae</taxon>
        <taxon>Papilionoideae</taxon>
        <taxon>50 kb inversion clade</taxon>
        <taxon>NPAAA clade</taxon>
        <taxon>indigoferoid/millettioid clade</taxon>
        <taxon>Phaseoleae</taxon>
        <taxon>Vigna</taxon>
    </lineage>
</organism>
<evidence type="ECO:0000313" key="2">
    <source>
        <dbReference type="EMBL" id="BAT96613.1"/>
    </source>
</evidence>
<keyword evidence="1" id="KW-0812">Transmembrane</keyword>
<dbReference type="Proteomes" id="UP000291084">
    <property type="component" value="Chromosome 8"/>
</dbReference>
<name>A0A0S3SUV8_PHAAN</name>
<keyword evidence="1" id="KW-0472">Membrane</keyword>
<protein>
    <submittedName>
        <fullName evidence="2">Uncharacterized protein</fullName>
    </submittedName>
</protein>
<proteinExistence type="predicted"/>
<reference evidence="2 3" key="1">
    <citation type="journal article" date="2015" name="Sci. Rep.">
        <title>The power of single molecule real-time sequencing technology in the de novo assembly of a eukaryotic genome.</title>
        <authorList>
            <person name="Sakai H."/>
            <person name="Naito K."/>
            <person name="Ogiso-Tanaka E."/>
            <person name="Takahashi Y."/>
            <person name="Iseki K."/>
            <person name="Muto C."/>
            <person name="Satou K."/>
            <person name="Teruya K."/>
            <person name="Shiroma A."/>
            <person name="Shimoji M."/>
            <person name="Hirano T."/>
            <person name="Itoh T."/>
            <person name="Kaga A."/>
            <person name="Tomooka N."/>
        </authorList>
    </citation>
    <scope>NUCLEOTIDE SEQUENCE [LARGE SCALE GENOMIC DNA]</scope>
    <source>
        <strain evidence="3">cv. Shumari</strain>
    </source>
</reference>
<keyword evidence="1" id="KW-1133">Transmembrane helix</keyword>
<feature type="transmembrane region" description="Helical" evidence="1">
    <location>
        <begin position="52"/>
        <end position="74"/>
    </location>
</feature>
<accession>A0A0S3SUV8</accession>
<keyword evidence="3" id="KW-1185">Reference proteome</keyword>
<dbReference type="EMBL" id="AP015041">
    <property type="protein sequence ID" value="BAT96613.1"/>
    <property type="molecule type" value="Genomic_DNA"/>
</dbReference>
<evidence type="ECO:0000313" key="3">
    <source>
        <dbReference type="Proteomes" id="UP000291084"/>
    </source>
</evidence>
<gene>
    <name evidence="2" type="primary">Vigan.08G358000</name>
    <name evidence="2" type="ORF">VIGAN_08358000</name>
</gene>